<protein>
    <recommendedName>
        <fullName evidence="4">ADP/GDP-polyphosphate phosphotransferase</fullName>
        <ecNumber evidence="4">2.7.4.-</ecNumber>
    </recommendedName>
    <alternativeName>
        <fullName evidence="4">Polyphosphate kinase PPK2</fullName>
    </alternativeName>
</protein>
<comment type="similarity">
    <text evidence="1 4">Belongs to the polyphosphate kinase 2 (PPK2) family. Class I subfamily.</text>
</comment>
<dbReference type="PANTHER" id="PTHR34383">
    <property type="entry name" value="POLYPHOSPHATE:AMP PHOSPHOTRANSFERASE-RELATED"/>
    <property type="match status" value="1"/>
</dbReference>
<dbReference type="AlphaFoldDB" id="A0A8T7M8A3"/>
<dbReference type="InterPro" id="IPR022486">
    <property type="entry name" value="PPK2_PA0141"/>
</dbReference>
<evidence type="ECO:0000313" key="9">
    <source>
        <dbReference type="Proteomes" id="UP001431572"/>
    </source>
</evidence>
<dbReference type="EMBL" id="JACATZ010000003">
    <property type="protein sequence ID" value="NWJ48271.1"/>
    <property type="molecule type" value="Genomic_DNA"/>
</dbReference>
<evidence type="ECO:0000256" key="3">
    <source>
        <dbReference type="ARBA" id="ARBA00022777"/>
    </source>
</evidence>
<sequence>MAKTKDNHIKNKKKRAENEVLSKPIILPDALEIHLNGEEESPKNLIRLTKPFYEKELKRLQFELVRLQYWVKERGQRLLILFEGRDAAGKGGTIKRIVEPLNPRGVRLVALGKPSDVERTQWYFQRYVAHLPAAGEIVIFDRSWYNRAGVEHVMGFCSDEEYWEFMRACPQFEKLLVSAGIHLIKYWLSVSDEEQEKRFQERSGNPAKLWKLSDMDLLSRERWVEYSKAKDKMMEYTDIPEARWYQVEANDKHRAHLNCINHLLSKFPYQEVLPQPVRLNPRPPADENYIRPPHNAHPIVTDFYLNKE</sequence>
<dbReference type="GO" id="GO:0006793">
    <property type="term" value="P:phosphorus metabolic process"/>
    <property type="evidence" value="ECO:0007669"/>
    <property type="project" value="InterPro"/>
</dbReference>
<organism evidence="6 8">
    <name type="scientific">Candidatus Chlorohelix allophototropha</name>
    <dbReference type="NCBI Taxonomy" id="3003348"/>
    <lineage>
        <taxon>Bacteria</taxon>
        <taxon>Bacillati</taxon>
        <taxon>Chloroflexota</taxon>
        <taxon>Chloroflexia</taxon>
        <taxon>Candidatus Chloroheliales</taxon>
        <taxon>Candidatus Chloroheliaceae</taxon>
        <taxon>Candidatus Chlorohelix</taxon>
    </lineage>
</organism>
<reference evidence="6 8" key="1">
    <citation type="submission" date="2020-06" db="EMBL/GenBank/DDBJ databases">
        <title>Anoxygenic phototrophic Chloroflexota member uses a Type I reaction center.</title>
        <authorList>
            <person name="Tsuji J.M."/>
            <person name="Shaw N.A."/>
            <person name="Nagashima S."/>
            <person name="Venkiteswaran J."/>
            <person name="Schiff S.L."/>
            <person name="Hanada S."/>
            <person name="Tank M."/>
            <person name="Neufeld J.D."/>
        </authorList>
    </citation>
    <scope>NUCLEOTIDE SEQUENCE [LARGE SCALE GENOMIC DNA]</scope>
    <source>
        <strain evidence="6">L227-S17</strain>
    </source>
</reference>
<dbReference type="PIRSF" id="PIRSF028756">
    <property type="entry name" value="PPK2_prd"/>
    <property type="match status" value="1"/>
</dbReference>
<dbReference type="Proteomes" id="UP001431572">
    <property type="component" value="Chromosome 2"/>
</dbReference>
<feature type="domain" description="Polyphosphate kinase-2-related" evidence="5">
    <location>
        <begin position="49"/>
        <end position="271"/>
    </location>
</feature>
<dbReference type="GO" id="GO:0008976">
    <property type="term" value="F:polyphosphate kinase activity"/>
    <property type="evidence" value="ECO:0007669"/>
    <property type="project" value="UniProtKB-UniRule"/>
</dbReference>
<evidence type="ECO:0000313" key="8">
    <source>
        <dbReference type="Proteomes" id="UP000521676"/>
    </source>
</evidence>
<name>A0A8T7M8A3_9CHLR</name>
<evidence type="ECO:0000256" key="2">
    <source>
        <dbReference type="ARBA" id="ARBA00022679"/>
    </source>
</evidence>
<dbReference type="RefSeq" id="WP_341470111.1">
    <property type="nucleotide sequence ID" value="NZ_CP128400.1"/>
</dbReference>
<dbReference type="NCBIfam" id="TIGR03707">
    <property type="entry name" value="PPK2_P_aer"/>
    <property type="match status" value="1"/>
</dbReference>
<dbReference type="InterPro" id="IPR027417">
    <property type="entry name" value="P-loop_NTPase"/>
</dbReference>
<dbReference type="Gene3D" id="3.40.50.300">
    <property type="entry name" value="P-loop containing nucleotide triphosphate hydrolases"/>
    <property type="match status" value="1"/>
</dbReference>
<proteinExistence type="inferred from homology"/>
<keyword evidence="9" id="KW-1185">Reference proteome</keyword>
<keyword evidence="3 4" id="KW-0418">Kinase</keyword>
<dbReference type="InterPro" id="IPR022488">
    <property type="entry name" value="PPK2-related"/>
</dbReference>
<dbReference type="EMBL" id="CP128400">
    <property type="protein sequence ID" value="WJW68206.1"/>
    <property type="molecule type" value="Genomic_DNA"/>
</dbReference>
<comment type="subunit">
    <text evidence="4">Homotetramer.</text>
</comment>
<dbReference type="InterPro" id="IPR016898">
    <property type="entry name" value="Polyphosphate_phosphotransfera"/>
</dbReference>
<reference evidence="7" key="2">
    <citation type="journal article" date="2024" name="Nature">
        <title>Anoxygenic phototroph of the Chloroflexota uses a type I reaction centre.</title>
        <authorList>
            <person name="Tsuji J.M."/>
            <person name="Shaw N.A."/>
            <person name="Nagashima S."/>
            <person name="Venkiteswaran J.J."/>
            <person name="Schiff S.L."/>
            <person name="Watanabe T."/>
            <person name="Fukui M."/>
            <person name="Hanada S."/>
            <person name="Tank M."/>
            <person name="Neufeld J.D."/>
        </authorList>
    </citation>
    <scope>NUCLEOTIDE SEQUENCE</scope>
    <source>
        <strain evidence="7">L227-S17</strain>
    </source>
</reference>
<evidence type="ECO:0000313" key="6">
    <source>
        <dbReference type="EMBL" id="NWJ48271.1"/>
    </source>
</evidence>
<comment type="function">
    <text evidence="4">Uses inorganic polyphosphate (polyP) as a donor to convert GDP to GTP or ADP to ATP.</text>
</comment>
<evidence type="ECO:0000259" key="5">
    <source>
        <dbReference type="Pfam" id="PF03976"/>
    </source>
</evidence>
<evidence type="ECO:0000313" key="7">
    <source>
        <dbReference type="EMBL" id="WJW68206.1"/>
    </source>
</evidence>
<dbReference type="Proteomes" id="UP000521676">
    <property type="component" value="Unassembled WGS sequence"/>
</dbReference>
<keyword evidence="2 4" id="KW-0808">Transferase</keyword>
<dbReference type="Pfam" id="PF03976">
    <property type="entry name" value="PPK2"/>
    <property type="match status" value="1"/>
</dbReference>
<evidence type="ECO:0000256" key="4">
    <source>
        <dbReference type="RuleBase" id="RU369062"/>
    </source>
</evidence>
<accession>A0A8T7M8A3</accession>
<dbReference type="EC" id="2.7.4.-" evidence="4"/>
<dbReference type="SUPFAM" id="SSF52540">
    <property type="entry name" value="P-loop containing nucleoside triphosphate hydrolases"/>
    <property type="match status" value="1"/>
</dbReference>
<dbReference type="PANTHER" id="PTHR34383:SF1">
    <property type="entry name" value="ADP-POLYPHOSPHATE PHOSPHOTRANSFERASE"/>
    <property type="match status" value="1"/>
</dbReference>
<evidence type="ECO:0000256" key="1">
    <source>
        <dbReference type="ARBA" id="ARBA00009924"/>
    </source>
</evidence>
<gene>
    <name evidence="6" type="primary">ppk2</name>
    <name evidence="6" type="ORF">HXX08_20640</name>
    <name evidence="7" type="ORF">OZ401_003811</name>
</gene>